<sequence length="450" mass="51573">MLKNFTVKKLIQFVQEDPADNIEKAYDFLEKFYPKLAGYSQFQFLRPMVKDPNNNWHILMDHVFEDIDPGVIDAFFQNFVINGFVDWAPKKDALEKKYDCNIPWTMLIDPTTACNLACDGCWAAQYDDHLNLRFEELDDIIRQGKELGMHVFLFSGGEPLVRKDDVIRLCEKHDDCFFLAFTNGTLIDDAFAEEMLRVKNFVPAISVEGFEAATDGRRGSGTFAQIERAMDILKAHHLPFGVSCAYTSQNTEAIASEEYFDFMVEKGALFAWFFTFMPVGVGSPTELMATPEQREEIYHTIRKFRNEKPIFTIDFWNDSEYVHGCIAGGRNYLHINANGDVEPCAFIHYSDANIREVSLLDALTNPLFRAYRDGQPFNDNLLRPCPLLDNKDRLADMVHASGAKSTDLLNPENVDDLCAKCHDTADMWAETSGKLWEKTLRERKEKVHAR</sequence>
<dbReference type="CDD" id="cd01335">
    <property type="entry name" value="Radical_SAM"/>
    <property type="match status" value="1"/>
</dbReference>
<name>A0A3S4YUM5_9FIRM</name>
<dbReference type="PANTHER" id="PTHR43524:SF1">
    <property type="entry name" value="RADICAL SAM SUPERFAMILY PROTEIN"/>
    <property type="match status" value="1"/>
</dbReference>
<evidence type="ECO:0000256" key="3">
    <source>
        <dbReference type="ARBA" id="ARBA00023004"/>
    </source>
</evidence>
<dbReference type="InterPro" id="IPR058240">
    <property type="entry name" value="rSAM_sf"/>
</dbReference>
<accession>A0A3S4YUM5</accession>
<feature type="domain" description="Radical SAM core" evidence="5">
    <location>
        <begin position="100"/>
        <end position="308"/>
    </location>
</feature>
<keyword evidence="6" id="KW-0560">Oxidoreductase</keyword>
<evidence type="ECO:0000313" key="6">
    <source>
        <dbReference type="EMBL" id="VEJ34666.1"/>
    </source>
</evidence>
<protein>
    <submittedName>
        <fullName evidence="6">Anaerobic sulfatase-maturating enzyme</fullName>
        <ecNumber evidence="6">1.8.98.-</ecNumber>
    </submittedName>
</protein>
<keyword evidence="1" id="KW-0949">S-adenosyl-L-methionine</keyword>
<dbReference type="SUPFAM" id="SSF102114">
    <property type="entry name" value="Radical SAM enzymes"/>
    <property type="match status" value="1"/>
</dbReference>
<dbReference type="InterPro" id="IPR013785">
    <property type="entry name" value="Aldolase_TIM"/>
</dbReference>
<dbReference type="SFLD" id="SFLDG01067">
    <property type="entry name" value="SPASM/twitch_domain_containing"/>
    <property type="match status" value="1"/>
</dbReference>
<dbReference type="InterPro" id="IPR023885">
    <property type="entry name" value="4Fe4S-binding_SPASM_dom"/>
</dbReference>
<dbReference type="RefSeq" id="WP_126464730.1">
    <property type="nucleotide sequence ID" value="NZ_JAUSWF010000002.1"/>
</dbReference>
<dbReference type="Proteomes" id="UP000269544">
    <property type="component" value="Chromosome"/>
</dbReference>
<evidence type="ECO:0000259" key="5">
    <source>
        <dbReference type="PROSITE" id="PS51918"/>
    </source>
</evidence>
<proteinExistence type="predicted"/>
<keyword evidence="2" id="KW-0479">Metal-binding</keyword>
<evidence type="ECO:0000256" key="2">
    <source>
        <dbReference type="ARBA" id="ARBA00022723"/>
    </source>
</evidence>
<keyword evidence="4" id="KW-0411">Iron-sulfur</keyword>
<gene>
    <name evidence="6" type="ORF">NCTC13079_00261</name>
</gene>
<evidence type="ECO:0000256" key="4">
    <source>
        <dbReference type="ARBA" id="ARBA00023014"/>
    </source>
</evidence>
<evidence type="ECO:0000313" key="7">
    <source>
        <dbReference type="Proteomes" id="UP000269544"/>
    </source>
</evidence>
<dbReference type="Pfam" id="PF04055">
    <property type="entry name" value="Radical_SAM"/>
    <property type="match status" value="1"/>
</dbReference>
<dbReference type="Gene3D" id="3.20.20.70">
    <property type="entry name" value="Aldolase class I"/>
    <property type="match status" value="1"/>
</dbReference>
<dbReference type="GO" id="GO:0016491">
    <property type="term" value="F:oxidoreductase activity"/>
    <property type="evidence" value="ECO:0007669"/>
    <property type="project" value="UniProtKB-KW"/>
</dbReference>
<dbReference type="InterPro" id="IPR007197">
    <property type="entry name" value="rSAM"/>
</dbReference>
<dbReference type="SFLD" id="SFLDS00029">
    <property type="entry name" value="Radical_SAM"/>
    <property type="match status" value="1"/>
</dbReference>
<organism evidence="6 7">
    <name type="scientific">Aedoeadaptatus ivorii</name>
    <dbReference type="NCBI Taxonomy" id="54006"/>
    <lineage>
        <taxon>Bacteria</taxon>
        <taxon>Bacillati</taxon>
        <taxon>Bacillota</taxon>
        <taxon>Tissierellia</taxon>
        <taxon>Tissierellales</taxon>
        <taxon>Peptoniphilaceae</taxon>
        <taxon>Aedoeadaptatus</taxon>
    </lineage>
</organism>
<keyword evidence="3" id="KW-0408">Iron</keyword>
<dbReference type="EC" id="1.8.98.-" evidence="6"/>
<dbReference type="Pfam" id="PF13186">
    <property type="entry name" value="SPASM"/>
    <property type="match status" value="1"/>
</dbReference>
<dbReference type="PANTHER" id="PTHR43524">
    <property type="entry name" value="RADICAL SAM SUPERFAMILY PROTEIN"/>
    <property type="match status" value="1"/>
</dbReference>
<keyword evidence="7" id="KW-1185">Reference proteome</keyword>
<dbReference type="CDD" id="cd21128">
    <property type="entry name" value="SPASM_rSAM"/>
    <property type="match status" value="1"/>
</dbReference>
<dbReference type="PROSITE" id="PS51918">
    <property type="entry name" value="RADICAL_SAM"/>
    <property type="match status" value="1"/>
</dbReference>
<dbReference type="EMBL" id="LR134523">
    <property type="protein sequence ID" value="VEJ34666.1"/>
    <property type="molecule type" value="Genomic_DNA"/>
</dbReference>
<dbReference type="AlphaFoldDB" id="A0A3S4YUM5"/>
<reference evidence="6 7" key="1">
    <citation type="submission" date="2018-12" db="EMBL/GenBank/DDBJ databases">
        <authorList>
            <consortium name="Pathogen Informatics"/>
        </authorList>
    </citation>
    <scope>NUCLEOTIDE SEQUENCE [LARGE SCALE GENOMIC DNA]</scope>
    <source>
        <strain evidence="6 7">NCTC13079</strain>
    </source>
</reference>
<evidence type="ECO:0000256" key="1">
    <source>
        <dbReference type="ARBA" id="ARBA00022691"/>
    </source>
</evidence>
<dbReference type="GO" id="GO:0051536">
    <property type="term" value="F:iron-sulfur cluster binding"/>
    <property type="evidence" value="ECO:0007669"/>
    <property type="project" value="UniProtKB-KW"/>
</dbReference>
<dbReference type="KEGG" id="piv:NCTC13079_00261"/>
<dbReference type="GO" id="GO:0046872">
    <property type="term" value="F:metal ion binding"/>
    <property type="evidence" value="ECO:0007669"/>
    <property type="project" value="UniProtKB-KW"/>
</dbReference>
<dbReference type="OrthoDB" id="9782387at2"/>